<dbReference type="PANTHER" id="PTHR34040">
    <property type="entry name" value="FLAGELLAR BIOSYNTHETIC PROTEIN FLIQ"/>
    <property type="match status" value="1"/>
</dbReference>
<comment type="similarity">
    <text evidence="2">Belongs to the FliQ/MopD/SpaQ family.</text>
</comment>
<keyword evidence="4 7" id="KW-0812">Transmembrane</keyword>
<accession>A0ABQ6A746</accession>
<name>A0ABQ6A746_9PROT</name>
<dbReference type="InterPro" id="IPR002191">
    <property type="entry name" value="Bac_export_3"/>
</dbReference>
<evidence type="ECO:0000313" key="8">
    <source>
        <dbReference type="EMBL" id="GLR67517.1"/>
    </source>
</evidence>
<organism evidence="8 9">
    <name type="scientific">Acidocella aquatica</name>
    <dbReference type="NCBI Taxonomy" id="1922313"/>
    <lineage>
        <taxon>Bacteria</taxon>
        <taxon>Pseudomonadati</taxon>
        <taxon>Pseudomonadota</taxon>
        <taxon>Alphaproteobacteria</taxon>
        <taxon>Acetobacterales</taxon>
        <taxon>Acidocellaceae</taxon>
        <taxon>Acidocella</taxon>
    </lineage>
</organism>
<evidence type="ECO:0000256" key="5">
    <source>
        <dbReference type="ARBA" id="ARBA00022989"/>
    </source>
</evidence>
<keyword evidence="3" id="KW-1003">Cell membrane</keyword>
<reference evidence="9" key="1">
    <citation type="journal article" date="2019" name="Int. J. Syst. Evol. Microbiol.">
        <title>The Global Catalogue of Microorganisms (GCM) 10K type strain sequencing project: providing services to taxonomists for standard genome sequencing and annotation.</title>
        <authorList>
            <consortium name="The Broad Institute Genomics Platform"/>
            <consortium name="The Broad Institute Genome Sequencing Center for Infectious Disease"/>
            <person name="Wu L."/>
            <person name="Ma J."/>
        </authorList>
    </citation>
    <scope>NUCLEOTIDE SEQUENCE [LARGE SCALE GENOMIC DNA]</scope>
    <source>
        <strain evidence="9">NBRC 112502</strain>
    </source>
</reference>
<evidence type="ECO:0000256" key="7">
    <source>
        <dbReference type="SAM" id="Phobius"/>
    </source>
</evidence>
<dbReference type="RefSeq" id="WP_284258253.1">
    <property type="nucleotide sequence ID" value="NZ_BSOS01000067.1"/>
</dbReference>
<protein>
    <recommendedName>
        <fullName evidence="10">Flagellar biosynthetic protein FliQ</fullName>
    </recommendedName>
</protein>
<feature type="transmembrane region" description="Helical" evidence="7">
    <location>
        <begin position="48"/>
        <end position="67"/>
    </location>
</feature>
<keyword evidence="9" id="KW-1185">Reference proteome</keyword>
<comment type="caution">
    <text evidence="8">The sequence shown here is derived from an EMBL/GenBank/DDBJ whole genome shotgun (WGS) entry which is preliminary data.</text>
</comment>
<comment type="subcellular location">
    <subcellularLocation>
        <location evidence="1">Cell membrane</location>
        <topology evidence="1">Multi-pass membrane protein</topology>
    </subcellularLocation>
</comment>
<evidence type="ECO:0000256" key="6">
    <source>
        <dbReference type="ARBA" id="ARBA00023136"/>
    </source>
</evidence>
<dbReference type="PANTHER" id="PTHR34040:SF8">
    <property type="entry name" value="FLAGELLAR BIOSYNTHETIC PROTEIN FLIQ"/>
    <property type="match status" value="1"/>
</dbReference>
<proteinExistence type="inferred from homology"/>
<sequence>MSANGVSIGAWVAFAELAGPVLLLMLIIGLAAGILQTATQIREASIPFVLKLMGMAALTTTAGPLMLRGVEHYAVNLFHAIPGLLHG</sequence>
<evidence type="ECO:0000256" key="3">
    <source>
        <dbReference type="ARBA" id="ARBA00022475"/>
    </source>
</evidence>
<dbReference type="EMBL" id="BSOS01000067">
    <property type="protein sequence ID" value="GLR67517.1"/>
    <property type="molecule type" value="Genomic_DNA"/>
</dbReference>
<evidence type="ECO:0000256" key="4">
    <source>
        <dbReference type="ARBA" id="ARBA00022692"/>
    </source>
</evidence>
<dbReference type="Proteomes" id="UP001156641">
    <property type="component" value="Unassembled WGS sequence"/>
</dbReference>
<evidence type="ECO:0000313" key="9">
    <source>
        <dbReference type="Proteomes" id="UP001156641"/>
    </source>
</evidence>
<dbReference type="PRINTS" id="PR00952">
    <property type="entry name" value="TYPE3IMQPROT"/>
</dbReference>
<evidence type="ECO:0000256" key="1">
    <source>
        <dbReference type="ARBA" id="ARBA00004651"/>
    </source>
</evidence>
<evidence type="ECO:0000256" key="2">
    <source>
        <dbReference type="ARBA" id="ARBA00006156"/>
    </source>
</evidence>
<dbReference type="Pfam" id="PF01313">
    <property type="entry name" value="Bac_export_3"/>
    <property type="match status" value="1"/>
</dbReference>
<keyword evidence="5 7" id="KW-1133">Transmembrane helix</keyword>
<evidence type="ECO:0008006" key="10">
    <source>
        <dbReference type="Google" id="ProtNLM"/>
    </source>
</evidence>
<keyword evidence="6 7" id="KW-0472">Membrane</keyword>
<gene>
    <name evidence="8" type="ORF">GCM10010909_21980</name>
</gene>
<feature type="transmembrane region" description="Helical" evidence="7">
    <location>
        <begin position="12"/>
        <end position="36"/>
    </location>
</feature>